<dbReference type="GO" id="GO:0020037">
    <property type="term" value="F:heme binding"/>
    <property type="evidence" value="ECO:0007669"/>
    <property type="project" value="InterPro"/>
</dbReference>
<gene>
    <name evidence="10" type="ORF">S7S_16860</name>
</gene>
<dbReference type="HOGENOM" id="CLU_001570_15_0_6"/>
<organism evidence="10 11">
    <name type="scientific">Isoalcanivorax pacificus W11-5</name>
    <dbReference type="NCBI Taxonomy" id="391936"/>
    <lineage>
        <taxon>Bacteria</taxon>
        <taxon>Pseudomonadati</taxon>
        <taxon>Pseudomonadota</taxon>
        <taxon>Gammaproteobacteria</taxon>
        <taxon>Oceanospirillales</taxon>
        <taxon>Alcanivoracaceae</taxon>
        <taxon>Isoalcanivorax</taxon>
    </lineage>
</organism>
<evidence type="ECO:0000256" key="2">
    <source>
        <dbReference type="ARBA" id="ARBA00010617"/>
    </source>
</evidence>
<dbReference type="Pfam" id="PF00067">
    <property type="entry name" value="p450"/>
    <property type="match status" value="1"/>
</dbReference>
<dbReference type="Gene3D" id="1.10.630.10">
    <property type="entry name" value="Cytochrome P450"/>
    <property type="match status" value="1"/>
</dbReference>
<dbReference type="STRING" id="391936.S7S_16860"/>
<evidence type="ECO:0000256" key="8">
    <source>
        <dbReference type="PIRSR" id="PIRSR602403-1"/>
    </source>
</evidence>
<keyword evidence="3 8" id="KW-0349">Heme</keyword>
<keyword evidence="6 8" id="KW-0408">Iron</keyword>
<dbReference type="RefSeq" id="WP_008733032.1">
    <property type="nucleotide sequence ID" value="NZ_CP004387.1"/>
</dbReference>
<keyword evidence="4 8" id="KW-0479">Metal-binding</keyword>
<keyword evidence="5 9" id="KW-0560">Oxidoreductase</keyword>
<evidence type="ECO:0000313" key="11">
    <source>
        <dbReference type="Proteomes" id="UP000006764"/>
    </source>
</evidence>
<dbReference type="PROSITE" id="PS00086">
    <property type="entry name" value="CYTOCHROME_P450"/>
    <property type="match status" value="1"/>
</dbReference>
<evidence type="ECO:0000256" key="4">
    <source>
        <dbReference type="ARBA" id="ARBA00022723"/>
    </source>
</evidence>
<dbReference type="PANTHER" id="PTHR24286:SF24">
    <property type="entry name" value="LANOSTEROL 14-ALPHA DEMETHYLASE"/>
    <property type="match status" value="1"/>
</dbReference>
<comment type="cofactor">
    <cofactor evidence="1 8">
        <name>heme</name>
        <dbReference type="ChEBI" id="CHEBI:30413"/>
    </cofactor>
</comment>
<accession>A0A0B4XN14</accession>
<evidence type="ECO:0000256" key="5">
    <source>
        <dbReference type="ARBA" id="ARBA00023002"/>
    </source>
</evidence>
<reference evidence="10 11" key="1">
    <citation type="journal article" date="2012" name="J. Bacteriol.">
        <title>Genome sequence of an alkane-degrading bacterium, Alcanivorax pacificus type strain W11-5, isolated from deep sea sediment.</title>
        <authorList>
            <person name="Lai Q."/>
            <person name="Shao Z."/>
        </authorList>
    </citation>
    <scope>NUCLEOTIDE SEQUENCE [LARGE SCALE GENOMIC DNA]</scope>
    <source>
        <strain evidence="10 11">W11-5</strain>
    </source>
</reference>
<sequence>MSASMHDAQLHAARLPRMPQRQLAHIPGDYGLPVLGNTLEFLRDFQGLVHRKAAKYGPVFRSNAFFQRSVTLLGPDANEFVLRDTDHVFSSRAAWNPMLERLFTDGLMLRDFADHKFHRRMLQQAFKKNALAGYMTRMNPRIAAGIRGWPEGHTFRFFDHIKSLLLDVGAETFLGLDMGPQAQQVNQAFVDAVEASLAVLRLPIPGTTWQRGLRGRRFLEQFMTGLIPAKRAGDGDDFFSELCRAADDEGEATLSDQDIMNHMIFLLFAAHDTTTSTLSSVIHALAQHPEWQERLAQEYFSLGTDTLAHHDLERLPQTTWVFREALRMFPPLPTIPRRTVTEVTWQGYRLPANTLVSVVPLHTHYMPEYWQHPERFDPERFSPARAEDKQHFFQWVPFGGGHHKCIGLNFAELQTKLFLFHFLRRYRVSVEQGYRMPYQLVPLAVPKDGLPVQIRRRMTA</sequence>
<dbReference type="EMBL" id="CP004387">
    <property type="protein sequence ID" value="AJD49784.1"/>
    <property type="molecule type" value="Genomic_DNA"/>
</dbReference>
<dbReference type="InterPro" id="IPR017972">
    <property type="entry name" value="Cyt_P450_CS"/>
</dbReference>
<keyword evidence="7 9" id="KW-0503">Monooxygenase</keyword>
<evidence type="ECO:0000256" key="6">
    <source>
        <dbReference type="ARBA" id="ARBA00023004"/>
    </source>
</evidence>
<comment type="similarity">
    <text evidence="2 9">Belongs to the cytochrome P450 family.</text>
</comment>
<proteinExistence type="inferred from homology"/>
<dbReference type="Proteomes" id="UP000006764">
    <property type="component" value="Chromosome"/>
</dbReference>
<dbReference type="AlphaFoldDB" id="A0A0B4XN14"/>
<dbReference type="GO" id="GO:0016705">
    <property type="term" value="F:oxidoreductase activity, acting on paired donors, with incorporation or reduction of molecular oxygen"/>
    <property type="evidence" value="ECO:0007669"/>
    <property type="project" value="InterPro"/>
</dbReference>
<dbReference type="InterPro" id="IPR036396">
    <property type="entry name" value="Cyt_P450_sf"/>
</dbReference>
<feature type="binding site" description="axial binding residue" evidence="8">
    <location>
        <position position="405"/>
    </location>
    <ligand>
        <name>heme</name>
        <dbReference type="ChEBI" id="CHEBI:30413"/>
    </ligand>
    <ligandPart>
        <name>Fe</name>
        <dbReference type="ChEBI" id="CHEBI:18248"/>
    </ligandPart>
</feature>
<name>A0A0B4XN14_9GAMM</name>
<dbReference type="PRINTS" id="PR00385">
    <property type="entry name" value="P450"/>
</dbReference>
<dbReference type="GO" id="GO:0016125">
    <property type="term" value="P:sterol metabolic process"/>
    <property type="evidence" value="ECO:0007669"/>
    <property type="project" value="TreeGrafter"/>
</dbReference>
<protein>
    <submittedName>
        <fullName evidence="10">Cytochrome P450</fullName>
    </submittedName>
</protein>
<keyword evidence="11" id="KW-1185">Reference proteome</keyword>
<dbReference type="GO" id="GO:0004497">
    <property type="term" value="F:monooxygenase activity"/>
    <property type="evidence" value="ECO:0007669"/>
    <property type="project" value="UniProtKB-KW"/>
</dbReference>
<dbReference type="SUPFAM" id="SSF48264">
    <property type="entry name" value="Cytochrome P450"/>
    <property type="match status" value="1"/>
</dbReference>
<evidence type="ECO:0000256" key="9">
    <source>
        <dbReference type="RuleBase" id="RU000461"/>
    </source>
</evidence>
<dbReference type="PRINTS" id="PR00465">
    <property type="entry name" value="EP450IV"/>
</dbReference>
<dbReference type="KEGG" id="apac:S7S_16860"/>
<dbReference type="CDD" id="cd11045">
    <property type="entry name" value="CYP136-like"/>
    <property type="match status" value="1"/>
</dbReference>
<evidence type="ECO:0000256" key="3">
    <source>
        <dbReference type="ARBA" id="ARBA00022617"/>
    </source>
</evidence>
<dbReference type="GO" id="GO:0005506">
    <property type="term" value="F:iron ion binding"/>
    <property type="evidence" value="ECO:0007669"/>
    <property type="project" value="InterPro"/>
</dbReference>
<dbReference type="PANTHER" id="PTHR24286">
    <property type="entry name" value="CYTOCHROME P450 26"/>
    <property type="match status" value="1"/>
</dbReference>
<dbReference type="InterPro" id="IPR002403">
    <property type="entry name" value="Cyt_P450_E_grp-IV"/>
</dbReference>
<evidence type="ECO:0000256" key="7">
    <source>
        <dbReference type="ARBA" id="ARBA00023033"/>
    </source>
</evidence>
<evidence type="ECO:0000313" key="10">
    <source>
        <dbReference type="EMBL" id="AJD49784.1"/>
    </source>
</evidence>
<evidence type="ECO:0000256" key="1">
    <source>
        <dbReference type="ARBA" id="ARBA00001971"/>
    </source>
</evidence>
<dbReference type="InterPro" id="IPR001128">
    <property type="entry name" value="Cyt_P450"/>
</dbReference>